<sequence length="186" mass="19899">MQGVTSRSTTARTVGGCDMLTGLIMMPWMLLPIVVGVRGVTKLSVCLLKCSLSLLSLSSSNNLKRASGVIFIALFWLSCLSWSTAFRSFLHSTVLKRFIGATFGQQVLPSYIVCRASSQCCLGSCGVETLADGSSKVYCTITSRTTRIAGCNTCSCTRTPNHQALYHTLPHLSSPSASTNTSPQCN</sequence>
<evidence type="ECO:0000256" key="1">
    <source>
        <dbReference type="SAM" id="Phobius"/>
    </source>
</evidence>
<dbReference type="AlphaFoldDB" id="A0A1J7JGL1"/>
<keyword evidence="1" id="KW-0812">Transmembrane</keyword>
<organism evidence="2 3">
    <name type="scientific">Coniochaeta ligniaria NRRL 30616</name>
    <dbReference type="NCBI Taxonomy" id="1408157"/>
    <lineage>
        <taxon>Eukaryota</taxon>
        <taxon>Fungi</taxon>
        <taxon>Dikarya</taxon>
        <taxon>Ascomycota</taxon>
        <taxon>Pezizomycotina</taxon>
        <taxon>Sordariomycetes</taxon>
        <taxon>Sordariomycetidae</taxon>
        <taxon>Coniochaetales</taxon>
        <taxon>Coniochaetaceae</taxon>
        <taxon>Coniochaeta</taxon>
    </lineage>
</organism>
<proteinExistence type="predicted"/>
<keyword evidence="3" id="KW-1185">Reference proteome</keyword>
<name>A0A1J7JGL1_9PEZI</name>
<reference evidence="2 3" key="1">
    <citation type="submission" date="2016-10" db="EMBL/GenBank/DDBJ databases">
        <title>Draft genome sequence of Coniochaeta ligniaria NRRL30616, a lignocellulolytic fungus for bioabatement of inhibitors in plant biomass hydrolysates.</title>
        <authorList>
            <consortium name="DOE Joint Genome Institute"/>
            <person name="Jimenez D.J."/>
            <person name="Hector R.E."/>
            <person name="Riley R."/>
            <person name="Sun H."/>
            <person name="Grigoriev I.V."/>
            <person name="Van Elsas J.D."/>
            <person name="Nichols N.N."/>
        </authorList>
    </citation>
    <scope>NUCLEOTIDE SEQUENCE [LARGE SCALE GENOMIC DNA]</scope>
    <source>
        <strain evidence="2 3">NRRL 30616</strain>
    </source>
</reference>
<dbReference type="Proteomes" id="UP000182658">
    <property type="component" value="Unassembled WGS sequence"/>
</dbReference>
<keyword evidence="1" id="KW-1133">Transmembrane helix</keyword>
<dbReference type="InParanoid" id="A0A1J7JGL1"/>
<accession>A0A1J7JGL1</accession>
<evidence type="ECO:0000313" key="2">
    <source>
        <dbReference type="EMBL" id="OIW28864.1"/>
    </source>
</evidence>
<dbReference type="EMBL" id="KV875098">
    <property type="protein sequence ID" value="OIW28864.1"/>
    <property type="molecule type" value="Genomic_DNA"/>
</dbReference>
<keyword evidence="1" id="KW-0472">Membrane</keyword>
<gene>
    <name evidence="2" type="ORF">CONLIGDRAFT_394604</name>
</gene>
<evidence type="ECO:0000313" key="3">
    <source>
        <dbReference type="Proteomes" id="UP000182658"/>
    </source>
</evidence>
<protein>
    <submittedName>
        <fullName evidence="2">Uncharacterized protein</fullName>
    </submittedName>
</protein>
<feature type="transmembrane region" description="Helical" evidence="1">
    <location>
        <begin position="69"/>
        <end position="90"/>
    </location>
</feature>